<proteinExistence type="predicted"/>
<name>A0A4Y2GT43_ARAVE</name>
<dbReference type="EMBL" id="BGPR01001521">
    <property type="protein sequence ID" value="GBM55926.1"/>
    <property type="molecule type" value="Genomic_DNA"/>
</dbReference>
<evidence type="ECO:0000313" key="1">
    <source>
        <dbReference type="EMBL" id="GBM55926.1"/>
    </source>
</evidence>
<protein>
    <submittedName>
        <fullName evidence="1">Uncharacterized protein</fullName>
    </submittedName>
</protein>
<gene>
    <name evidence="1" type="ORF">AVEN_55862_1</name>
</gene>
<evidence type="ECO:0000313" key="2">
    <source>
        <dbReference type="Proteomes" id="UP000499080"/>
    </source>
</evidence>
<dbReference type="OrthoDB" id="6515318at2759"/>
<accession>A0A4Y2GT43</accession>
<reference evidence="1 2" key="1">
    <citation type="journal article" date="2019" name="Sci. Rep.">
        <title>Orb-weaving spider Araneus ventricosus genome elucidates the spidroin gene catalogue.</title>
        <authorList>
            <person name="Kono N."/>
            <person name="Nakamura H."/>
            <person name="Ohtoshi R."/>
            <person name="Moran D.A.P."/>
            <person name="Shinohara A."/>
            <person name="Yoshida Y."/>
            <person name="Fujiwara M."/>
            <person name="Mori M."/>
            <person name="Tomita M."/>
            <person name="Arakawa K."/>
        </authorList>
    </citation>
    <scope>NUCLEOTIDE SEQUENCE [LARGE SCALE GENOMIC DNA]</scope>
</reference>
<keyword evidence="2" id="KW-1185">Reference proteome</keyword>
<comment type="caution">
    <text evidence="1">The sequence shown here is derived from an EMBL/GenBank/DDBJ whole genome shotgun (WGS) entry which is preliminary data.</text>
</comment>
<dbReference type="AlphaFoldDB" id="A0A4Y2GT43"/>
<dbReference type="Proteomes" id="UP000499080">
    <property type="component" value="Unassembled WGS sequence"/>
</dbReference>
<organism evidence="1 2">
    <name type="scientific">Araneus ventricosus</name>
    <name type="common">Orbweaver spider</name>
    <name type="synonym">Epeira ventricosa</name>
    <dbReference type="NCBI Taxonomy" id="182803"/>
    <lineage>
        <taxon>Eukaryota</taxon>
        <taxon>Metazoa</taxon>
        <taxon>Ecdysozoa</taxon>
        <taxon>Arthropoda</taxon>
        <taxon>Chelicerata</taxon>
        <taxon>Arachnida</taxon>
        <taxon>Araneae</taxon>
        <taxon>Araneomorphae</taxon>
        <taxon>Entelegynae</taxon>
        <taxon>Araneoidea</taxon>
        <taxon>Araneidae</taxon>
        <taxon>Araneus</taxon>
    </lineage>
</organism>
<sequence length="83" mass="9366">MPRKLSTIQRSFLLNISDAYSATATVALQVILGTAPLHLHLQQERRFINICRIDQPSSIEDLPHPDQIEAEVSGWGFHPPKHL</sequence>